<evidence type="ECO:0000313" key="2">
    <source>
        <dbReference type="Proteomes" id="UP000270094"/>
    </source>
</evidence>
<evidence type="ECO:0000313" key="1">
    <source>
        <dbReference type="EMBL" id="VDM79278.1"/>
    </source>
</evidence>
<organism evidence="1 2">
    <name type="scientific">Strongylus vulgaris</name>
    <name type="common">Blood worm</name>
    <dbReference type="NCBI Taxonomy" id="40348"/>
    <lineage>
        <taxon>Eukaryota</taxon>
        <taxon>Metazoa</taxon>
        <taxon>Ecdysozoa</taxon>
        <taxon>Nematoda</taxon>
        <taxon>Chromadorea</taxon>
        <taxon>Rhabditida</taxon>
        <taxon>Rhabditina</taxon>
        <taxon>Rhabditomorpha</taxon>
        <taxon>Strongyloidea</taxon>
        <taxon>Strongylidae</taxon>
        <taxon>Strongylus</taxon>
    </lineage>
</organism>
<protein>
    <submittedName>
        <fullName evidence="1">Uncharacterized protein</fullName>
    </submittedName>
</protein>
<proteinExistence type="predicted"/>
<name>A0A3P7LJB1_STRVU</name>
<dbReference type="EMBL" id="UYYB01104562">
    <property type="protein sequence ID" value="VDM79278.1"/>
    <property type="molecule type" value="Genomic_DNA"/>
</dbReference>
<dbReference type="Proteomes" id="UP000270094">
    <property type="component" value="Unassembled WGS sequence"/>
</dbReference>
<reference evidence="1 2" key="1">
    <citation type="submission" date="2018-11" db="EMBL/GenBank/DDBJ databases">
        <authorList>
            <consortium name="Pathogen Informatics"/>
        </authorList>
    </citation>
    <scope>NUCLEOTIDE SEQUENCE [LARGE SCALE GENOMIC DNA]</scope>
</reference>
<sequence length="51" mass="5589">MQRVPEVRGTLVESTNTDRITVTEHALYLGGTVQASSTLHHTLFGRPLAVQ</sequence>
<dbReference type="AlphaFoldDB" id="A0A3P7LJB1"/>
<gene>
    <name evidence="1" type="ORF">SVUK_LOCUS14276</name>
</gene>
<accession>A0A3P7LJB1</accession>
<keyword evidence="2" id="KW-1185">Reference proteome</keyword>